<evidence type="ECO:0000259" key="4">
    <source>
        <dbReference type="PROSITE" id="PS50932"/>
    </source>
</evidence>
<dbReference type="GO" id="GO:0000976">
    <property type="term" value="F:transcription cis-regulatory region binding"/>
    <property type="evidence" value="ECO:0007669"/>
    <property type="project" value="TreeGrafter"/>
</dbReference>
<keyword evidence="3" id="KW-0804">Transcription</keyword>
<dbReference type="InterPro" id="IPR028082">
    <property type="entry name" value="Peripla_BP_I"/>
</dbReference>
<keyword evidence="2" id="KW-0238">DNA-binding</keyword>
<dbReference type="Pfam" id="PF00356">
    <property type="entry name" value="LacI"/>
    <property type="match status" value="1"/>
</dbReference>
<dbReference type="Pfam" id="PF13377">
    <property type="entry name" value="Peripla_BP_3"/>
    <property type="match status" value="1"/>
</dbReference>
<dbReference type="Gene3D" id="1.10.260.40">
    <property type="entry name" value="lambda repressor-like DNA-binding domains"/>
    <property type="match status" value="1"/>
</dbReference>
<feature type="domain" description="HTH lacI-type" evidence="4">
    <location>
        <begin position="9"/>
        <end position="58"/>
    </location>
</feature>
<evidence type="ECO:0000256" key="3">
    <source>
        <dbReference type="ARBA" id="ARBA00023163"/>
    </source>
</evidence>
<sequence>MSRSTRLPLAAIAAEVGVSAPTVSKVLNGRFDVAEATRVRVEAALARHGYAVQRSRAGGLIDLLLSDVHSPWADAIVRATVDAAAQAELSVVVSTERARVARGDWLEAMLRRGTDGLVAVVDPVRPADRDRLIGCGVPVVLLDPLGGPTDTLPSVGVTNWEGGLVATEHLIGLGHRRIGMIGGPREFWSTRARVEGYRAALGGAGLPADERLIRYGTFSEPGGLEHTHTLLDLAEPPTAIFCGNDEQAVGALRAALDRGLRVPQDLSLVGFDDIPVARWLSPALTTVRQPLEAMAAAAVRMLARQVEGTALDTHRVELSTSLVVRESSGPPR</sequence>
<proteinExistence type="predicted"/>
<accession>A0A919UDU3</accession>
<dbReference type="CDD" id="cd01392">
    <property type="entry name" value="HTH_LacI"/>
    <property type="match status" value="1"/>
</dbReference>
<dbReference type="RefSeq" id="WP_203849694.1">
    <property type="nucleotide sequence ID" value="NZ_BAAAVW010000021.1"/>
</dbReference>
<dbReference type="AlphaFoldDB" id="A0A919UDU3"/>
<name>A0A919UDU3_9ACTN</name>
<dbReference type="PANTHER" id="PTHR30146:SF153">
    <property type="entry name" value="LACTOSE OPERON REPRESSOR"/>
    <property type="match status" value="1"/>
</dbReference>
<dbReference type="InterPro" id="IPR046335">
    <property type="entry name" value="LacI/GalR-like_sensor"/>
</dbReference>
<keyword evidence="1" id="KW-0805">Transcription regulation</keyword>
<evidence type="ECO:0000313" key="5">
    <source>
        <dbReference type="EMBL" id="GIG47980.1"/>
    </source>
</evidence>
<dbReference type="PANTHER" id="PTHR30146">
    <property type="entry name" value="LACI-RELATED TRANSCRIPTIONAL REPRESSOR"/>
    <property type="match status" value="1"/>
</dbReference>
<reference evidence="5" key="1">
    <citation type="submission" date="2021-01" db="EMBL/GenBank/DDBJ databases">
        <title>Whole genome shotgun sequence of Dactylosporangium siamense NBRC 106093.</title>
        <authorList>
            <person name="Komaki H."/>
            <person name="Tamura T."/>
        </authorList>
    </citation>
    <scope>NUCLEOTIDE SEQUENCE</scope>
    <source>
        <strain evidence="5">NBRC 106093</strain>
    </source>
</reference>
<dbReference type="SUPFAM" id="SSF53822">
    <property type="entry name" value="Periplasmic binding protein-like I"/>
    <property type="match status" value="1"/>
</dbReference>
<dbReference type="GO" id="GO:0003700">
    <property type="term" value="F:DNA-binding transcription factor activity"/>
    <property type="evidence" value="ECO:0007669"/>
    <property type="project" value="TreeGrafter"/>
</dbReference>
<dbReference type="Proteomes" id="UP000660611">
    <property type="component" value="Unassembled WGS sequence"/>
</dbReference>
<gene>
    <name evidence="5" type="primary">lacI_8</name>
    <name evidence="5" type="ORF">Dsi01nite_060210</name>
</gene>
<dbReference type="InterPro" id="IPR000843">
    <property type="entry name" value="HTH_LacI"/>
</dbReference>
<dbReference type="SUPFAM" id="SSF47413">
    <property type="entry name" value="lambda repressor-like DNA-binding domains"/>
    <property type="match status" value="1"/>
</dbReference>
<evidence type="ECO:0000256" key="1">
    <source>
        <dbReference type="ARBA" id="ARBA00023015"/>
    </source>
</evidence>
<evidence type="ECO:0000313" key="6">
    <source>
        <dbReference type="Proteomes" id="UP000660611"/>
    </source>
</evidence>
<evidence type="ECO:0000256" key="2">
    <source>
        <dbReference type="ARBA" id="ARBA00023125"/>
    </source>
</evidence>
<dbReference type="PROSITE" id="PS50932">
    <property type="entry name" value="HTH_LACI_2"/>
    <property type="match status" value="1"/>
</dbReference>
<dbReference type="Gene3D" id="3.40.50.2300">
    <property type="match status" value="2"/>
</dbReference>
<dbReference type="InterPro" id="IPR010982">
    <property type="entry name" value="Lambda_DNA-bd_dom_sf"/>
</dbReference>
<keyword evidence="6" id="KW-1185">Reference proteome</keyword>
<protein>
    <submittedName>
        <fullName evidence="5">LacI family transcriptional regulator</fullName>
    </submittedName>
</protein>
<comment type="caution">
    <text evidence="5">The sequence shown here is derived from an EMBL/GenBank/DDBJ whole genome shotgun (WGS) entry which is preliminary data.</text>
</comment>
<organism evidence="5 6">
    <name type="scientific">Dactylosporangium siamense</name>
    <dbReference type="NCBI Taxonomy" id="685454"/>
    <lineage>
        <taxon>Bacteria</taxon>
        <taxon>Bacillati</taxon>
        <taxon>Actinomycetota</taxon>
        <taxon>Actinomycetes</taxon>
        <taxon>Micromonosporales</taxon>
        <taxon>Micromonosporaceae</taxon>
        <taxon>Dactylosporangium</taxon>
    </lineage>
</organism>
<dbReference type="SMART" id="SM00354">
    <property type="entry name" value="HTH_LACI"/>
    <property type="match status" value="1"/>
</dbReference>
<dbReference type="EMBL" id="BONQ01000091">
    <property type="protein sequence ID" value="GIG47980.1"/>
    <property type="molecule type" value="Genomic_DNA"/>
</dbReference>